<dbReference type="InterPro" id="IPR044554">
    <property type="entry name" value="ANAPC2"/>
</dbReference>
<dbReference type="PANTHER" id="PTHR45957">
    <property type="entry name" value="ANAPHASE-PROMOTING COMPLEX SUBUNIT 2"/>
    <property type="match status" value="1"/>
</dbReference>
<keyword evidence="4" id="KW-0833">Ubl conjugation pathway</keyword>
<dbReference type="SUPFAM" id="SSF75632">
    <property type="entry name" value="Cullin homology domain"/>
    <property type="match status" value="1"/>
</dbReference>
<name>E4XA84_OIKDI</name>
<dbReference type="Pfam" id="PF26557">
    <property type="entry name" value="Cullin_AB"/>
    <property type="match status" value="1"/>
</dbReference>
<dbReference type="InterPro" id="IPR036388">
    <property type="entry name" value="WH-like_DNA-bd_sf"/>
</dbReference>
<organism evidence="8">
    <name type="scientific">Oikopleura dioica</name>
    <name type="common">Tunicate</name>
    <dbReference type="NCBI Taxonomy" id="34765"/>
    <lineage>
        <taxon>Eukaryota</taxon>
        <taxon>Metazoa</taxon>
        <taxon>Chordata</taxon>
        <taxon>Tunicata</taxon>
        <taxon>Appendicularia</taxon>
        <taxon>Copelata</taxon>
        <taxon>Oikopleuridae</taxon>
        <taxon>Oikopleura</taxon>
    </lineage>
</organism>
<dbReference type="InterPro" id="IPR036317">
    <property type="entry name" value="Cullin_homology_sf"/>
</dbReference>
<dbReference type="PANTHER" id="PTHR45957:SF1">
    <property type="entry name" value="ANAPHASE-PROMOTING COMPLEX SUBUNIT 2"/>
    <property type="match status" value="1"/>
</dbReference>
<dbReference type="InterPro" id="IPR036390">
    <property type="entry name" value="WH_DNA-bd_sf"/>
</dbReference>
<dbReference type="InterPro" id="IPR014786">
    <property type="entry name" value="ANAPC2_C"/>
</dbReference>
<keyword evidence="2" id="KW-0132">Cell division</keyword>
<keyword evidence="5" id="KW-0131">Cell cycle</keyword>
<dbReference type="InterPro" id="IPR059120">
    <property type="entry name" value="Cullin-like_AB"/>
</dbReference>
<dbReference type="Proteomes" id="UP000001307">
    <property type="component" value="Unassembled WGS sequence"/>
</dbReference>
<evidence type="ECO:0000259" key="7">
    <source>
        <dbReference type="PROSITE" id="PS50069"/>
    </source>
</evidence>
<reference evidence="8" key="1">
    <citation type="journal article" date="2010" name="Science">
        <title>Plasticity of animal genome architecture unmasked by rapid evolution of a pelagic tunicate.</title>
        <authorList>
            <person name="Denoeud F."/>
            <person name="Henriet S."/>
            <person name="Mungpakdee S."/>
            <person name="Aury J.M."/>
            <person name="Da Silva C."/>
            <person name="Brinkmann H."/>
            <person name="Mikhaleva J."/>
            <person name="Olsen L.C."/>
            <person name="Jubin C."/>
            <person name="Canestro C."/>
            <person name="Bouquet J.M."/>
            <person name="Danks G."/>
            <person name="Poulain J."/>
            <person name="Campsteijn C."/>
            <person name="Adamski M."/>
            <person name="Cross I."/>
            <person name="Yadetie F."/>
            <person name="Muffato M."/>
            <person name="Louis A."/>
            <person name="Butcher S."/>
            <person name="Tsagkogeorga G."/>
            <person name="Konrad A."/>
            <person name="Singh S."/>
            <person name="Jensen M.F."/>
            <person name="Cong E.H."/>
            <person name="Eikeseth-Otteraa H."/>
            <person name="Noel B."/>
            <person name="Anthouard V."/>
            <person name="Porcel B.M."/>
            <person name="Kachouri-Lafond R."/>
            <person name="Nishino A."/>
            <person name="Ugolini M."/>
            <person name="Chourrout P."/>
            <person name="Nishida H."/>
            <person name="Aasland R."/>
            <person name="Huzurbazar S."/>
            <person name="Westhof E."/>
            <person name="Delsuc F."/>
            <person name="Lehrach H."/>
            <person name="Reinhardt R."/>
            <person name="Weissenbach J."/>
            <person name="Roy S.W."/>
            <person name="Artiguenave F."/>
            <person name="Postlethwait J.H."/>
            <person name="Manak J.R."/>
            <person name="Thompson E.M."/>
            <person name="Jaillon O."/>
            <person name="Du Pasquier L."/>
            <person name="Boudinot P."/>
            <person name="Liberles D.A."/>
            <person name="Volff J.N."/>
            <person name="Philippe H."/>
            <person name="Lenhard B."/>
            <person name="Roest Crollius H."/>
            <person name="Wincker P."/>
            <person name="Chourrout D."/>
        </authorList>
    </citation>
    <scope>NUCLEOTIDE SEQUENCE [LARGE SCALE GENOMIC DNA]</scope>
</reference>
<evidence type="ECO:0000313" key="9">
    <source>
        <dbReference type="Proteomes" id="UP000001307"/>
    </source>
</evidence>
<dbReference type="SUPFAM" id="SSF46785">
    <property type="entry name" value="Winged helix' DNA-binding domain"/>
    <property type="match status" value="1"/>
</dbReference>
<dbReference type="GO" id="GO:0070979">
    <property type="term" value="P:protein K11-linked ubiquitination"/>
    <property type="evidence" value="ECO:0007669"/>
    <property type="project" value="TreeGrafter"/>
</dbReference>
<dbReference type="GO" id="GO:0007091">
    <property type="term" value="P:metaphase/anaphase transition of mitotic cell cycle"/>
    <property type="evidence" value="ECO:0007669"/>
    <property type="project" value="TreeGrafter"/>
</dbReference>
<dbReference type="EMBL" id="FN653031">
    <property type="protein sequence ID" value="CBY08362.1"/>
    <property type="molecule type" value="Genomic_DNA"/>
</dbReference>
<evidence type="ECO:0000256" key="1">
    <source>
        <dbReference type="ARBA" id="ARBA00016068"/>
    </source>
</evidence>
<keyword evidence="3" id="KW-0498">Mitosis</keyword>
<dbReference type="PROSITE" id="PS50069">
    <property type="entry name" value="CULLIN_2"/>
    <property type="match status" value="1"/>
</dbReference>
<accession>E4XA84</accession>
<keyword evidence="9" id="KW-1185">Reference proteome</keyword>
<dbReference type="InterPro" id="IPR016158">
    <property type="entry name" value="Cullin_homology"/>
</dbReference>
<sequence>MAEEGETASFYESMDFLRDQFSARFFEHPLKTTCLGDFLYQNCISAFELVIKRLVKNDLFEEDHRNFMRFFIALYVSVHQSYGISDRVDLFMTFFDSERSFTREEQREMLEKSRQPLQKMKLFGFTELLSMHTKYCIRENLKRLVKVVSQIFTTDVLDIINEVMELHLDVMQELTPSEDRERNYAWMNELVIDTLIEERRPALFTMIQCYPDSLPGIKELRFCLEKSIKYTRDHLTSTLEGTIQDRLLQGGAFTELIIQFYFFTIQALNHLDPSGTMVNIVCHPIQKYVRKRLDSAEVIINHIMNRVGNEEQDNLHTDYSKKESEKVWYPPPREADMENIDLSSDDRHNALDHLIEIFGNAEHFRGLYQKQLGDKLLEQFKNFPVMRLLPNFLSRTADQLRAKLGDDAMSDPQVMIKDSRETIQFNAESELLKTLIYSEQYWPDLVHPAEKKEEDLILPKEIMEEIEISQKRFTERRPKRILEYDHQIGNVTLEITVGDTTTEFSVNPTQVTLSCYAVFNLVKAVLVNLFAEHDSLSLEKISELVGVSEDICEKRIQFWVHRGILIKEDELYRCVRDDEDVVEAGPEEQMDTEDNEQEKAKAEQEAKFQATWVFVRGMIQNMNEIKFDRLTSLLKMLSLHNPALIIEDDDLKELLDQKQKDKIIEVDGECYKLRKES</sequence>
<dbReference type="Pfam" id="PF08672">
    <property type="entry name" value="ANAPC2"/>
    <property type="match status" value="1"/>
</dbReference>
<dbReference type="GO" id="GO:0005680">
    <property type="term" value="C:anaphase-promoting complex"/>
    <property type="evidence" value="ECO:0007669"/>
    <property type="project" value="TreeGrafter"/>
</dbReference>
<comment type="similarity">
    <text evidence="6">Belongs to the cullin family.</text>
</comment>
<evidence type="ECO:0000313" key="8">
    <source>
        <dbReference type="EMBL" id="CBY08362.1"/>
    </source>
</evidence>
<dbReference type="SMART" id="SM01013">
    <property type="entry name" value="APC2"/>
    <property type="match status" value="1"/>
</dbReference>
<evidence type="ECO:0000256" key="2">
    <source>
        <dbReference type="ARBA" id="ARBA00022618"/>
    </source>
</evidence>
<evidence type="ECO:0000256" key="4">
    <source>
        <dbReference type="ARBA" id="ARBA00022786"/>
    </source>
</evidence>
<dbReference type="Gene3D" id="3.30.230.130">
    <property type="entry name" value="Cullin, Chain C, Domain 2"/>
    <property type="match status" value="1"/>
</dbReference>
<dbReference type="InParanoid" id="E4XA84"/>
<dbReference type="AlphaFoldDB" id="E4XA84"/>
<dbReference type="OrthoDB" id="5581181at2759"/>
<evidence type="ECO:0000256" key="3">
    <source>
        <dbReference type="ARBA" id="ARBA00022776"/>
    </source>
</evidence>
<dbReference type="Gene3D" id="1.10.10.10">
    <property type="entry name" value="Winged helix-like DNA-binding domain superfamily/Winged helix DNA-binding domain"/>
    <property type="match status" value="1"/>
</dbReference>
<gene>
    <name evidence="8" type="ORF">GSOID_T00004928001</name>
</gene>
<proteinExistence type="inferred from homology"/>
<dbReference type="InterPro" id="IPR057975">
    <property type="entry name" value="TPR_ANAPC2"/>
</dbReference>
<protein>
    <recommendedName>
        <fullName evidence="1">Anaphase-promoting complex subunit 2</fullName>
    </recommendedName>
</protein>
<dbReference type="FunCoup" id="E4XA84">
    <property type="interactions" value="234"/>
</dbReference>
<evidence type="ECO:0000256" key="6">
    <source>
        <dbReference type="PROSITE-ProRule" id="PRU00330"/>
    </source>
</evidence>
<evidence type="ECO:0000256" key="5">
    <source>
        <dbReference type="ARBA" id="ARBA00023306"/>
    </source>
</evidence>
<feature type="domain" description="Cullin family profile" evidence="7">
    <location>
        <begin position="308"/>
        <end position="560"/>
    </location>
</feature>
<dbReference type="Pfam" id="PF25773">
    <property type="entry name" value="TPR_ANAPC2"/>
    <property type="match status" value="1"/>
</dbReference>